<evidence type="ECO:0000256" key="5">
    <source>
        <dbReference type="SAM" id="Phobius"/>
    </source>
</evidence>
<accession>E3H408</accession>
<keyword evidence="5" id="KW-1133">Transmembrane helix</keyword>
<dbReference type="Proteomes" id="UP000000387">
    <property type="component" value="Chromosome"/>
</dbReference>
<evidence type="ECO:0000259" key="6">
    <source>
        <dbReference type="Pfam" id="PF07730"/>
    </source>
</evidence>
<dbReference type="GO" id="GO:0000155">
    <property type="term" value="F:phosphorelay sensor kinase activity"/>
    <property type="evidence" value="ECO:0007669"/>
    <property type="project" value="InterPro"/>
</dbReference>
<sequence length="473" mass="50921">MTFNIGAVRSPVYAQRAPFMIGIHYSAASTDGASMTTTRTPHVSQRDADTPENRRLQPGSADAPFFDKSGIVRSLVWGSCLNISSSGFIIIGLSGSAEAELVKNNMDLCTLLYQTCAALFFVAHTMPSLIPVKNTILRTALWCVLVTAPIGFIATFLYPQGSAGIFYSMSPMWVALWLMNVHVPFKLGVKTAVGIAVVFTANYFVGVVGQGYLDDSPTIPFPALAGDKALNGFFLFDICTTFYVVAYFVGRSMHKSREHKAIEKELGILSERERIARDVHDVLGHSLTIVNLKAELAAKLVETNAPAAQEQMRQVAQLSRQALAEVHSTVTRLRVPDLEGEILASSRALETAGIQANLPDATTAANIAGMNSSLFSWALRETVTNIVRHSHATYATVRLNSTGLEVIDNGIGIGDAPCKSGLTGLCTRIEDAGGILTLGNAPEHWLQQAPVSGVGDGCRIRISMDEKTDEIMG</sequence>
<feature type="transmembrane region" description="Helical" evidence="5">
    <location>
        <begin position="233"/>
        <end position="250"/>
    </location>
</feature>
<evidence type="ECO:0000256" key="4">
    <source>
        <dbReference type="SAM" id="MobiDB-lite"/>
    </source>
</evidence>
<keyword evidence="5" id="KW-0812">Transmembrane</keyword>
<dbReference type="InterPro" id="IPR050482">
    <property type="entry name" value="Sensor_HK_TwoCompSys"/>
</dbReference>
<feature type="transmembrane region" description="Helical" evidence="5">
    <location>
        <begin position="74"/>
        <end position="91"/>
    </location>
</feature>
<protein>
    <submittedName>
        <fullName evidence="7">Histidine kinase</fullName>
    </submittedName>
</protein>
<feature type="transmembrane region" description="Helical" evidence="5">
    <location>
        <begin position="164"/>
        <end position="185"/>
    </location>
</feature>
<dbReference type="EMBL" id="CP002280">
    <property type="protein sequence ID" value="ADP40550.1"/>
    <property type="molecule type" value="Genomic_DNA"/>
</dbReference>
<feature type="compositionally biased region" description="Basic and acidic residues" evidence="4">
    <location>
        <begin position="44"/>
        <end position="55"/>
    </location>
</feature>
<dbReference type="Gene3D" id="1.20.5.1930">
    <property type="match status" value="1"/>
</dbReference>
<feature type="compositionally biased region" description="Polar residues" evidence="4">
    <location>
        <begin position="32"/>
        <end position="43"/>
    </location>
</feature>
<dbReference type="Pfam" id="PF07730">
    <property type="entry name" value="HisKA_3"/>
    <property type="match status" value="1"/>
</dbReference>
<feature type="domain" description="Signal transduction histidine kinase subgroup 3 dimerisation and phosphoacceptor" evidence="6">
    <location>
        <begin position="271"/>
        <end position="337"/>
    </location>
</feature>
<dbReference type="eggNOG" id="COG4585">
    <property type="taxonomic scope" value="Bacteria"/>
</dbReference>
<dbReference type="KEGG" id="rdn:HMPREF0733_11093"/>
<dbReference type="InterPro" id="IPR011712">
    <property type="entry name" value="Sig_transdc_His_kin_sub3_dim/P"/>
</dbReference>
<feature type="transmembrane region" description="Helical" evidence="5">
    <location>
        <begin position="192"/>
        <end position="213"/>
    </location>
</feature>
<evidence type="ECO:0000256" key="2">
    <source>
        <dbReference type="ARBA" id="ARBA00022777"/>
    </source>
</evidence>
<dbReference type="PANTHER" id="PTHR24421:SF63">
    <property type="entry name" value="SENSOR HISTIDINE KINASE DESK"/>
    <property type="match status" value="1"/>
</dbReference>
<evidence type="ECO:0000256" key="3">
    <source>
        <dbReference type="ARBA" id="ARBA00023012"/>
    </source>
</evidence>
<keyword evidence="3" id="KW-0902">Two-component regulatory system</keyword>
<dbReference type="PANTHER" id="PTHR24421">
    <property type="entry name" value="NITRATE/NITRITE SENSOR PROTEIN NARX-RELATED"/>
    <property type="match status" value="1"/>
</dbReference>
<keyword evidence="1" id="KW-0808">Transferase</keyword>
<dbReference type="Gene3D" id="3.30.565.10">
    <property type="entry name" value="Histidine kinase-like ATPase, C-terminal domain"/>
    <property type="match status" value="1"/>
</dbReference>
<dbReference type="GO" id="GO:0016020">
    <property type="term" value="C:membrane"/>
    <property type="evidence" value="ECO:0007669"/>
    <property type="project" value="InterPro"/>
</dbReference>
<keyword evidence="2 7" id="KW-0418">Kinase</keyword>
<reference evidence="8" key="1">
    <citation type="submission" date="2010-10" db="EMBL/GenBank/DDBJ databases">
        <title>The complete genome of Rothia dentocariosa ATCC 17931.</title>
        <authorList>
            <person name="Muzny D."/>
            <person name="Qin X."/>
            <person name="Buhay C."/>
            <person name="Dugan-Rocha S."/>
            <person name="Ding Y."/>
            <person name="Chen G."/>
            <person name="Hawes A."/>
            <person name="Holder M."/>
            <person name="Jhangiani S."/>
            <person name="Johnson A."/>
            <person name="Khan Z."/>
            <person name="Li Z."/>
            <person name="Liu W."/>
            <person name="Liu X."/>
            <person name="Perez L."/>
            <person name="Shen H."/>
            <person name="Wang Q."/>
            <person name="Watt J."/>
            <person name="Xi L."/>
            <person name="Xin Y."/>
            <person name="Zhou J."/>
            <person name="Deng J."/>
            <person name="Jiang H."/>
            <person name="Liu Y."/>
            <person name="Qu J."/>
            <person name="Song X.-Z."/>
            <person name="Zhang L."/>
            <person name="Villasana D."/>
            <person name="Johnson A."/>
            <person name="Liu J."/>
            <person name="Liyanage D."/>
            <person name="Lorensuhewa L."/>
            <person name="Robinson T."/>
            <person name="Song A."/>
            <person name="Song B.-B."/>
            <person name="Dinh H."/>
            <person name="Thornton R."/>
            <person name="Coyle M."/>
            <person name="Francisco L."/>
            <person name="Jackson L."/>
            <person name="Javaid M."/>
            <person name="Korchina V."/>
            <person name="Kovar C."/>
            <person name="Mata R."/>
            <person name="Mathew T."/>
            <person name="Ngo R."/>
            <person name="Nguyen L."/>
            <person name="Nguyen N."/>
            <person name="Okwuonu G."/>
            <person name="Ongeri F."/>
            <person name="Pham C."/>
            <person name="Simmons D."/>
            <person name="Wilczek-Boney K."/>
            <person name="Hale W."/>
            <person name="Jakkamsetti A."/>
            <person name="Pham P."/>
            <person name="Ruth R."/>
            <person name="San Lucas F."/>
            <person name="Warren J."/>
            <person name="Zhang J."/>
            <person name="Zhao Z."/>
            <person name="Zhou C."/>
            <person name="Zhu D."/>
            <person name="Lee S."/>
            <person name="Bess C."/>
            <person name="Blankenburg K."/>
            <person name="Forbes L."/>
            <person name="Fu Q."/>
            <person name="Gubbala S."/>
            <person name="Hirani K."/>
            <person name="Jayaseelan J.C."/>
            <person name="Lara F."/>
            <person name="Munidasa M."/>
            <person name="Palculict T."/>
            <person name="Patil S."/>
            <person name="Pu L.-L."/>
            <person name="Saada N."/>
            <person name="Tang L."/>
            <person name="Weissenberger G."/>
            <person name="Zhu Y."/>
            <person name="Hemphill L."/>
            <person name="Shang Y."/>
            <person name="Youmans B."/>
            <person name="Ayvaz T."/>
            <person name="Ross M."/>
            <person name="Santibanez J."/>
            <person name="Aqrawi P."/>
            <person name="Gross S."/>
            <person name="Joshi V."/>
            <person name="Fowler G."/>
            <person name="Nazareth L."/>
            <person name="Reid J."/>
            <person name="Worley K."/>
            <person name="Petrosino J."/>
            <person name="Highlander S."/>
            <person name="Gibbs R."/>
        </authorList>
    </citation>
    <scope>NUCLEOTIDE SEQUENCE [LARGE SCALE GENOMIC DNA]</scope>
    <source>
        <strain evidence="8">ATCC 17931 / CDC X599 / XDIA</strain>
    </source>
</reference>
<dbReference type="GO" id="GO:0046983">
    <property type="term" value="F:protein dimerization activity"/>
    <property type="evidence" value="ECO:0007669"/>
    <property type="project" value="InterPro"/>
</dbReference>
<feature type="transmembrane region" description="Helical" evidence="5">
    <location>
        <begin position="111"/>
        <end position="132"/>
    </location>
</feature>
<dbReference type="AlphaFoldDB" id="E3H408"/>
<proteinExistence type="predicted"/>
<organism evidence="7 8">
    <name type="scientific">Rothia dentocariosa (strain ATCC 17931 / CDC X599 / XDIA)</name>
    <dbReference type="NCBI Taxonomy" id="762948"/>
    <lineage>
        <taxon>Bacteria</taxon>
        <taxon>Bacillati</taxon>
        <taxon>Actinomycetota</taxon>
        <taxon>Actinomycetes</taxon>
        <taxon>Micrococcales</taxon>
        <taxon>Micrococcaceae</taxon>
        <taxon>Rothia</taxon>
    </lineage>
</organism>
<gene>
    <name evidence="7" type="ordered locus">HMPREF0733_11093</name>
</gene>
<dbReference type="SUPFAM" id="SSF55874">
    <property type="entry name" value="ATPase domain of HSP90 chaperone/DNA topoisomerase II/histidine kinase"/>
    <property type="match status" value="1"/>
</dbReference>
<keyword evidence="5" id="KW-0472">Membrane</keyword>
<evidence type="ECO:0000313" key="7">
    <source>
        <dbReference type="EMBL" id="ADP40550.1"/>
    </source>
</evidence>
<dbReference type="InterPro" id="IPR036890">
    <property type="entry name" value="HATPase_C_sf"/>
</dbReference>
<name>E3H408_ROTDC</name>
<feature type="transmembrane region" description="Helical" evidence="5">
    <location>
        <begin position="139"/>
        <end position="158"/>
    </location>
</feature>
<dbReference type="HOGENOM" id="CLU_000445_20_8_11"/>
<evidence type="ECO:0000313" key="8">
    <source>
        <dbReference type="Proteomes" id="UP000000387"/>
    </source>
</evidence>
<evidence type="ECO:0000256" key="1">
    <source>
        <dbReference type="ARBA" id="ARBA00022679"/>
    </source>
</evidence>
<feature type="region of interest" description="Disordered" evidence="4">
    <location>
        <begin position="32"/>
        <end position="60"/>
    </location>
</feature>